<dbReference type="EMBL" id="RXIC02000025">
    <property type="protein sequence ID" value="KAB1204908.1"/>
    <property type="molecule type" value="Genomic_DNA"/>
</dbReference>
<evidence type="ECO:0000313" key="12">
    <source>
        <dbReference type="EMBL" id="KAB1204908.1"/>
    </source>
</evidence>
<keyword evidence="5" id="KW-0129">CBS domain</keyword>
<organism evidence="13 14">
    <name type="scientific">Morella rubra</name>
    <name type="common">Chinese bayberry</name>
    <dbReference type="NCBI Taxonomy" id="262757"/>
    <lineage>
        <taxon>Eukaryota</taxon>
        <taxon>Viridiplantae</taxon>
        <taxon>Streptophyta</taxon>
        <taxon>Embryophyta</taxon>
        <taxon>Tracheophyta</taxon>
        <taxon>Spermatophyta</taxon>
        <taxon>Magnoliopsida</taxon>
        <taxon>eudicotyledons</taxon>
        <taxon>Gunneridae</taxon>
        <taxon>Pentapetalae</taxon>
        <taxon>rosids</taxon>
        <taxon>fabids</taxon>
        <taxon>Fagales</taxon>
        <taxon>Myricaceae</taxon>
        <taxon>Morella</taxon>
    </lineage>
</organism>
<protein>
    <recommendedName>
        <fullName evidence="11">CNNM transmembrane domain-containing protein</fullName>
    </recommendedName>
</protein>
<evidence type="ECO:0000256" key="2">
    <source>
        <dbReference type="ARBA" id="ARBA00022692"/>
    </source>
</evidence>
<feature type="compositionally biased region" description="Basic residues" evidence="9">
    <location>
        <begin position="488"/>
        <end position="498"/>
    </location>
</feature>
<dbReference type="GO" id="GO:0016020">
    <property type="term" value="C:membrane"/>
    <property type="evidence" value="ECO:0007669"/>
    <property type="project" value="UniProtKB-SubCell"/>
</dbReference>
<dbReference type="GO" id="GO:0010960">
    <property type="term" value="P:magnesium ion homeostasis"/>
    <property type="evidence" value="ECO:0007669"/>
    <property type="project" value="InterPro"/>
</dbReference>
<dbReference type="Gene3D" id="3.10.580.10">
    <property type="entry name" value="CBS-domain"/>
    <property type="match status" value="2"/>
</dbReference>
<evidence type="ECO:0000256" key="9">
    <source>
        <dbReference type="SAM" id="MobiDB-lite"/>
    </source>
</evidence>
<evidence type="ECO:0000256" key="3">
    <source>
        <dbReference type="ARBA" id="ARBA00022737"/>
    </source>
</evidence>
<feature type="domain" description="CNNM transmembrane" evidence="11">
    <location>
        <begin position="9"/>
        <end position="190"/>
    </location>
</feature>
<dbReference type="GO" id="GO:0030026">
    <property type="term" value="P:intracellular manganese ion homeostasis"/>
    <property type="evidence" value="ECO:0007669"/>
    <property type="project" value="TreeGrafter"/>
</dbReference>
<dbReference type="Proteomes" id="UP000516437">
    <property type="component" value="Chromosome 3"/>
</dbReference>
<comment type="caution">
    <text evidence="13">The sequence shown here is derived from an EMBL/GenBank/DDBJ whole genome shotgun (WGS) entry which is preliminary data.</text>
</comment>
<sequence length="581" mass="65060">MEEYDVYCCKTEFWVFLCICLVLVSFAGITSGLALGLLSFSQVDLEVLIKAGQPQERKNAAKIQPLVKNEHLLLCTLLVGKSLAMEALPMFLDSIFPSWAAILISATLVLACAEIIPQAVCSRYGLGLGAKLCTFVRLLLVIFFPVAYPISKLLDRLLGKEHSALYRRAELKTLVDLHAAGKGGELSRHETTIITGALDLTQKTAKDAMTPISETFSVDINSKLDMYVRANSSFLHTMGLIMSRGHSRIPVYSGSPQNIIGLILGKNLIFCRPEDETPIKYMTIRRIPRVYENWPLYDILQEFQKGHSHMAVVIKNKNDVEDTEKRGGGKHSVLDIDVNPHSNKIRAERKGMAHTTWWYRVRSTAMTFRVMALDFTGLYSPLGRKERMSISATSSPLYSSDTEHDHTPTPKNIMEQEKFVNPQQKRWVQESDNVLFENLESIPSNSDEEVIGIITMEDVMEELLQEDILDETDEYVDVHNKIRINLRSSRRSSSRSPRRSSASHINWRTPEPSPLSSYAQILRSPIPPYVQPPLARPTLYASPGGSILNSPAGSAGCVHSSPSSHRVSRKLHEKLLRTGNS</sequence>
<dbReference type="Pfam" id="PF01595">
    <property type="entry name" value="CNNM"/>
    <property type="match status" value="1"/>
</dbReference>
<feature type="transmembrane region" description="Helical" evidence="10">
    <location>
        <begin position="13"/>
        <end position="40"/>
    </location>
</feature>
<keyword evidence="4 8" id="KW-1133">Transmembrane helix</keyword>
<dbReference type="InterPro" id="IPR046342">
    <property type="entry name" value="CBS_dom_sf"/>
</dbReference>
<keyword evidence="7" id="KW-0325">Glycoprotein</keyword>
<reference evidence="13 14" key="2">
    <citation type="journal article" date="2019" name="Plant Biotechnol. J.">
        <title>The red bayberry genome and genetic basis of sex determination.</title>
        <authorList>
            <person name="Jia H.M."/>
            <person name="Jia H.J."/>
            <person name="Cai Q.L."/>
            <person name="Wang Y."/>
            <person name="Zhao H.B."/>
            <person name="Yang W.F."/>
            <person name="Wang G.Y."/>
            <person name="Li Y.H."/>
            <person name="Zhan D.L."/>
            <person name="Shen Y.T."/>
            <person name="Niu Q.F."/>
            <person name="Chang L."/>
            <person name="Qiu J."/>
            <person name="Zhao L."/>
            <person name="Xie H.B."/>
            <person name="Fu W.Y."/>
            <person name="Jin J."/>
            <person name="Li X.W."/>
            <person name="Jiao Y."/>
            <person name="Zhou C.C."/>
            <person name="Tu T."/>
            <person name="Chai C.Y."/>
            <person name="Gao J.L."/>
            <person name="Fan L.J."/>
            <person name="van de Weg E."/>
            <person name="Wang J.Y."/>
            <person name="Gao Z.S."/>
        </authorList>
    </citation>
    <scope>NUCLEOTIDE SEQUENCE [LARGE SCALE GENOMIC DNA]</scope>
    <source>
        <tissue evidence="13">Leaves</tissue>
    </source>
</reference>
<dbReference type="AlphaFoldDB" id="A0A6A1W7N6"/>
<feature type="region of interest" description="Disordered" evidence="9">
    <location>
        <begin position="540"/>
        <end position="581"/>
    </location>
</feature>
<evidence type="ECO:0000256" key="6">
    <source>
        <dbReference type="ARBA" id="ARBA00023136"/>
    </source>
</evidence>
<evidence type="ECO:0000259" key="11">
    <source>
        <dbReference type="PROSITE" id="PS51846"/>
    </source>
</evidence>
<dbReference type="GO" id="GO:0005737">
    <property type="term" value="C:cytoplasm"/>
    <property type="evidence" value="ECO:0007669"/>
    <property type="project" value="TreeGrafter"/>
</dbReference>
<dbReference type="SUPFAM" id="SSF54631">
    <property type="entry name" value="CBS-domain pair"/>
    <property type="match status" value="1"/>
</dbReference>
<evidence type="ECO:0000256" key="4">
    <source>
        <dbReference type="ARBA" id="ARBA00022989"/>
    </source>
</evidence>
<evidence type="ECO:0000256" key="10">
    <source>
        <dbReference type="SAM" id="Phobius"/>
    </source>
</evidence>
<feature type="transmembrane region" description="Helical" evidence="10">
    <location>
        <begin position="128"/>
        <end position="148"/>
    </location>
</feature>
<reference evidence="13" key="3">
    <citation type="submission" date="2019-09" db="EMBL/GenBank/DDBJ databases">
        <authorList>
            <person name="Gao Z."/>
        </authorList>
    </citation>
    <scope>NUCLEOTIDE SEQUENCE</scope>
    <source>
        <tissue evidence="13">Leaves</tissue>
    </source>
</reference>
<dbReference type="PANTHER" id="PTHR12064">
    <property type="entry name" value="METAL TRANSPORTER CNNM"/>
    <property type="match status" value="1"/>
</dbReference>
<accession>A0A6A1W7N6</accession>
<keyword evidence="14" id="KW-1185">Reference proteome</keyword>
<reference evidence="13" key="1">
    <citation type="submission" date="2018-07" db="EMBL/GenBank/DDBJ databases">
        <authorList>
            <person name="Gao Z.-S."/>
            <person name="Jia H.-M."/>
            <person name="Jia H.-J."/>
            <person name="Cai Q.-L."/>
            <person name="Wang Y."/>
            <person name="Zhao H.-B."/>
        </authorList>
    </citation>
    <scope>NUCLEOTIDE SEQUENCE</scope>
    <source>
        <tissue evidence="13">Leaves</tissue>
    </source>
</reference>
<dbReference type="PROSITE" id="PS51846">
    <property type="entry name" value="CNNM"/>
    <property type="match status" value="1"/>
</dbReference>
<feature type="transmembrane region" description="Helical" evidence="10">
    <location>
        <begin position="98"/>
        <end position="116"/>
    </location>
</feature>
<dbReference type="EMBL" id="RXIC02000021">
    <property type="protein sequence ID" value="KAB1220097.1"/>
    <property type="molecule type" value="Genomic_DNA"/>
</dbReference>
<dbReference type="InterPro" id="IPR044751">
    <property type="entry name" value="Ion_transp-like_CBS"/>
</dbReference>
<keyword evidence="2 8" id="KW-0812">Transmembrane</keyword>
<evidence type="ECO:0000313" key="14">
    <source>
        <dbReference type="Proteomes" id="UP000516437"/>
    </source>
</evidence>
<evidence type="ECO:0000256" key="5">
    <source>
        <dbReference type="ARBA" id="ARBA00023122"/>
    </source>
</evidence>
<feature type="region of interest" description="Disordered" evidence="9">
    <location>
        <begin position="488"/>
        <end position="516"/>
    </location>
</feature>
<dbReference type="CDD" id="cd04590">
    <property type="entry name" value="CBS_pair_CorC_HlyC_assoc"/>
    <property type="match status" value="1"/>
</dbReference>
<keyword evidence="3" id="KW-0677">Repeat</keyword>
<evidence type="ECO:0000313" key="13">
    <source>
        <dbReference type="EMBL" id="KAB1220097.1"/>
    </source>
</evidence>
<dbReference type="Proteomes" id="UP000516437">
    <property type="component" value="Chromosome 7"/>
</dbReference>
<dbReference type="OrthoDB" id="5353557at2759"/>
<evidence type="ECO:0000256" key="1">
    <source>
        <dbReference type="ARBA" id="ARBA00004141"/>
    </source>
</evidence>
<gene>
    <name evidence="13" type="ORF">CJ030_MR3G005584</name>
    <name evidence="12" type="ORF">CJ030_MR7G015258</name>
</gene>
<evidence type="ECO:0000256" key="7">
    <source>
        <dbReference type="ARBA" id="ARBA00023180"/>
    </source>
</evidence>
<dbReference type="PANTHER" id="PTHR12064:SF72">
    <property type="entry name" value="CBS DOMAIN PROTEIN"/>
    <property type="match status" value="1"/>
</dbReference>
<dbReference type="InterPro" id="IPR045095">
    <property type="entry name" value="ACDP"/>
</dbReference>
<proteinExistence type="predicted"/>
<name>A0A6A1W7N6_9ROSI</name>
<dbReference type="FunFam" id="3.10.580.10:FF:000015">
    <property type="entry name" value="DUF21 domain-containing protein"/>
    <property type="match status" value="1"/>
</dbReference>
<dbReference type="InterPro" id="IPR002550">
    <property type="entry name" value="CNNM"/>
</dbReference>
<evidence type="ECO:0000256" key="8">
    <source>
        <dbReference type="PROSITE-ProRule" id="PRU01193"/>
    </source>
</evidence>
<comment type="subcellular location">
    <subcellularLocation>
        <location evidence="1">Membrane</location>
        <topology evidence="1">Multi-pass membrane protein</topology>
    </subcellularLocation>
</comment>
<keyword evidence="6 8" id="KW-0472">Membrane</keyword>